<dbReference type="OrthoDB" id="1778624at2"/>
<organism evidence="3 4">
    <name type="scientific">Clostridium innocuum</name>
    <dbReference type="NCBI Taxonomy" id="1522"/>
    <lineage>
        <taxon>Bacteria</taxon>
        <taxon>Bacillati</taxon>
        <taxon>Bacillota</taxon>
        <taxon>Clostridia</taxon>
        <taxon>Eubacteriales</taxon>
        <taxon>Clostridiaceae</taxon>
        <taxon>Clostridium</taxon>
    </lineage>
</organism>
<comment type="caution">
    <text evidence="3">The sequence shown here is derived from an EMBL/GenBank/DDBJ whole genome shotgun (WGS) entry which is preliminary data.</text>
</comment>
<dbReference type="Proteomes" id="UP000260025">
    <property type="component" value="Unassembled WGS sequence"/>
</dbReference>
<gene>
    <name evidence="3" type="ORF">DXA38_17590</name>
</gene>
<protein>
    <recommendedName>
        <fullName evidence="2">Ribose-5-phosphate isomerase C-terminal domain-containing protein</fullName>
    </recommendedName>
</protein>
<dbReference type="Gene3D" id="3.40.1400.10">
    <property type="entry name" value="Sugar-phosphate isomerase, RpiB/LacA/LacB"/>
    <property type="match status" value="1"/>
</dbReference>
<dbReference type="PANTHER" id="PTHR30345:SF6">
    <property type="entry name" value="RIBOSE 5-PHOSPHATE ISOMERASE"/>
    <property type="match status" value="1"/>
</dbReference>
<reference evidence="3 4" key="1">
    <citation type="submission" date="2018-08" db="EMBL/GenBank/DDBJ databases">
        <title>A genome reference for cultivated species of the human gut microbiota.</title>
        <authorList>
            <person name="Zou Y."/>
            <person name="Xue W."/>
            <person name="Luo G."/>
        </authorList>
    </citation>
    <scope>NUCLEOTIDE SEQUENCE [LARGE SCALE GENOMIC DNA]</scope>
    <source>
        <strain evidence="3 4">OF01-2LB</strain>
    </source>
</reference>
<dbReference type="GO" id="GO:0016861">
    <property type="term" value="F:intramolecular oxidoreductase activity, interconverting aldoses and ketoses"/>
    <property type="evidence" value="ECO:0007669"/>
    <property type="project" value="UniProtKB-ARBA"/>
</dbReference>
<name>A0A3E2VN90_CLOIN</name>
<dbReference type="PANTHER" id="PTHR30345">
    <property type="entry name" value="RIBOSE-5-PHOSPHATE ISOMERASE B"/>
    <property type="match status" value="1"/>
</dbReference>
<accession>A0A3E2VN90</accession>
<proteinExistence type="inferred from homology"/>
<dbReference type="RefSeq" id="WP_117444329.1">
    <property type="nucleotide sequence ID" value="NZ_JAKNHC010000032.1"/>
</dbReference>
<dbReference type="InterPro" id="IPR036569">
    <property type="entry name" value="RpiB_LacA_LacB_sf"/>
</dbReference>
<comment type="similarity">
    <text evidence="1">Belongs to the LacAB/RpiB family.</text>
</comment>
<evidence type="ECO:0000259" key="2">
    <source>
        <dbReference type="Pfam" id="PF12408"/>
    </source>
</evidence>
<dbReference type="Pfam" id="PF02502">
    <property type="entry name" value="LacAB_rpiB"/>
    <property type="match status" value="1"/>
</dbReference>
<evidence type="ECO:0000313" key="4">
    <source>
        <dbReference type="Proteomes" id="UP000260025"/>
    </source>
</evidence>
<dbReference type="InterPro" id="IPR003500">
    <property type="entry name" value="RpiB_LacA_LacB"/>
</dbReference>
<sequence>MKIALINEDSQADKNAMIFDILKQEAEKKGHTVFNYGMYTEQDTHQINFTQIGILAAVLLHSHAVDFVVTGCGTGQGAMISCNAFADVVCGYVNTPLDAYLFTQVNAGNAVSLPFSQYFGWGAEINLQYVFEKLFAQEFGSGYPQCYAEGEKRSRARMMKETKLPAQYALLEALQRTDQELLKQLLDYPQFQEQFFRNAKDTPVTQFIKSLLHP</sequence>
<feature type="domain" description="Ribose-5-phosphate isomerase C-terminal" evidence="2">
    <location>
        <begin position="170"/>
        <end position="211"/>
    </location>
</feature>
<dbReference type="EMBL" id="QVEV01000034">
    <property type="protein sequence ID" value="RGC12248.1"/>
    <property type="molecule type" value="Genomic_DNA"/>
</dbReference>
<dbReference type="AlphaFoldDB" id="A0A3E2VN90"/>
<dbReference type="NCBIfam" id="NF006753">
    <property type="entry name" value="PRK09273.1"/>
    <property type="match status" value="1"/>
</dbReference>
<dbReference type="Pfam" id="PF12408">
    <property type="entry name" value="DUF3666"/>
    <property type="match status" value="1"/>
</dbReference>
<dbReference type="GO" id="GO:0005975">
    <property type="term" value="P:carbohydrate metabolic process"/>
    <property type="evidence" value="ECO:0007669"/>
    <property type="project" value="InterPro"/>
</dbReference>
<dbReference type="InterPro" id="IPR022133">
    <property type="entry name" value="Ribose_5_isomerase_C"/>
</dbReference>
<dbReference type="SUPFAM" id="SSF89623">
    <property type="entry name" value="Ribose/Galactose isomerase RpiB/AlsB"/>
    <property type="match status" value="1"/>
</dbReference>
<evidence type="ECO:0000256" key="1">
    <source>
        <dbReference type="ARBA" id="ARBA00008754"/>
    </source>
</evidence>
<evidence type="ECO:0000313" key="3">
    <source>
        <dbReference type="EMBL" id="RGC12248.1"/>
    </source>
</evidence>